<dbReference type="Proteomes" id="UP001316189">
    <property type="component" value="Chromosome"/>
</dbReference>
<accession>A0ABY5L005</accession>
<dbReference type="RefSeq" id="WP_227567857.1">
    <property type="nucleotide sequence ID" value="NZ_CP101988.1"/>
</dbReference>
<reference evidence="1 2" key="1">
    <citation type="submission" date="2022-07" db="EMBL/GenBank/DDBJ databases">
        <title>Novel species in genus cellulomonas.</title>
        <authorList>
            <person name="Ye L."/>
        </authorList>
    </citation>
    <scope>NUCLEOTIDE SEQUENCE [LARGE SCALE GENOMIC DNA]</scope>
    <source>
        <strain evidence="2">zg-Y338</strain>
    </source>
</reference>
<evidence type="ECO:0008006" key="3">
    <source>
        <dbReference type="Google" id="ProtNLM"/>
    </source>
</evidence>
<evidence type="ECO:0000313" key="1">
    <source>
        <dbReference type="EMBL" id="UUI76024.1"/>
    </source>
</evidence>
<proteinExistence type="predicted"/>
<name>A0ABY5L005_9CELL</name>
<dbReference type="EMBL" id="CP101988">
    <property type="protein sequence ID" value="UUI76024.1"/>
    <property type="molecule type" value="Genomic_DNA"/>
</dbReference>
<gene>
    <name evidence="1" type="ORF">NP064_03710</name>
</gene>
<keyword evidence="2" id="KW-1185">Reference proteome</keyword>
<sequence length="98" mass="10294">MTGLTVDENEQRALSAAFVTWARAVRETAAPDAMAGMSAAIPGSHLAWVAGQIGAVLQNQISSAEGRLARLADAAQSTNAHYTASDEIPARLFDRLGR</sequence>
<protein>
    <recommendedName>
        <fullName evidence="3">ESX-1 secretion-associated protein</fullName>
    </recommendedName>
</protein>
<evidence type="ECO:0000313" key="2">
    <source>
        <dbReference type="Proteomes" id="UP001316189"/>
    </source>
</evidence>
<organism evidence="1 2">
    <name type="scientific">Cellulomonas chengniuliangii</name>
    <dbReference type="NCBI Taxonomy" id="2968084"/>
    <lineage>
        <taxon>Bacteria</taxon>
        <taxon>Bacillati</taxon>
        <taxon>Actinomycetota</taxon>
        <taxon>Actinomycetes</taxon>
        <taxon>Micrococcales</taxon>
        <taxon>Cellulomonadaceae</taxon>
        <taxon>Cellulomonas</taxon>
    </lineage>
</organism>